<proteinExistence type="predicted"/>
<keyword evidence="2" id="KW-1185">Reference proteome</keyword>
<sequence>MDSQILADKPHQHGISEALAFTIHKIGCEVHASNSLAKNVVQLKPLPDISEREPLISALLKVVMDVAKCIIYLMDLPSQYISPDKHPLSEALTYIPYAVYWAIKGIVACSSQSIGLMNMSHEYVTSNAEARKKLTDLAQILKSIHAHLANHLALCHEHIDDQTNNRIYYNLTHLMESGHIDNMEILMELIHTKDTLPLFNGVSKNRPGVIRDIKEMRHFEKKPLMVVLNGHGKVVCSNAYHKIMVWGNAAYPFDNHRVETLWKVARWSLEFLVDGIVSEKEQWDLKKDLKVSKDDSDQQVITEELAFTIRRIGCELSCNCSGGGGMKSITLAVFDKLVKYSWETKLVIALLAFAINYGELCLLWKQDDTNPLTKYVDQLKLLLEICEQETFVSRQETLISGLVEVIMGVTMTIFEPNDLTSSSSHDKTPFSENQISTAVYWAVKGIVACSSQSIALVNLQYMVSNTEAQKKLTEVTQKLETIHEDLRHTLTVFNKEREEKKYKEGYIKIQNLIESSSTHKTNNVKIFTELIQTEDDKPLFNGLTKKRESLKAIKCKTVILFISNLDILDEEINEIAERVSTPVKQYEIVWLPIVDMPNTKKDVIEKKAQLMKWRSLHYSVTLQPYVIQYIKKDWHFEKKPVMVVFNAHGKVVNSNAYHMIMIWGNEAYPFFANREETLWRNSKWNLRFLIDGVANDEQWFKEGKLVCLYGDGDLKLIEKFMSTMKDVVEGGGIQLIYVGQKYRETIISCTLCEGWDDHKIRRFWAHLDSILYSKMKSGTSIEEDKTFKDVMMLLGCRGSEEGWTVIGQGSKDIVASNGKTTMECLEKMKTARIKLTSENYLTKLPELIGKTHGNYNIHIASTSDIIQEKMVCVDCHCPMEKRVMYRCSGKKE</sequence>
<protein>
    <submittedName>
        <fullName evidence="1">Uncharacterized protein</fullName>
    </submittedName>
</protein>
<name>A0ACC2MJV6_PERAE</name>
<gene>
    <name evidence="1" type="ORF">MRB53_007671</name>
</gene>
<organism evidence="1 2">
    <name type="scientific">Persea americana</name>
    <name type="common">Avocado</name>
    <dbReference type="NCBI Taxonomy" id="3435"/>
    <lineage>
        <taxon>Eukaryota</taxon>
        <taxon>Viridiplantae</taxon>
        <taxon>Streptophyta</taxon>
        <taxon>Embryophyta</taxon>
        <taxon>Tracheophyta</taxon>
        <taxon>Spermatophyta</taxon>
        <taxon>Magnoliopsida</taxon>
        <taxon>Magnoliidae</taxon>
        <taxon>Laurales</taxon>
        <taxon>Lauraceae</taxon>
        <taxon>Persea</taxon>
    </lineage>
</organism>
<accession>A0ACC2MJV6</accession>
<reference evidence="1 2" key="1">
    <citation type="journal article" date="2022" name="Hortic Res">
        <title>A haplotype resolved chromosomal level avocado genome allows analysis of novel avocado genes.</title>
        <authorList>
            <person name="Nath O."/>
            <person name="Fletcher S.J."/>
            <person name="Hayward A."/>
            <person name="Shaw L.M."/>
            <person name="Masouleh A.K."/>
            <person name="Furtado A."/>
            <person name="Henry R.J."/>
            <person name="Mitter N."/>
        </authorList>
    </citation>
    <scope>NUCLEOTIDE SEQUENCE [LARGE SCALE GENOMIC DNA]</scope>
    <source>
        <strain evidence="2">cv. Hass</strain>
    </source>
</reference>
<evidence type="ECO:0000313" key="1">
    <source>
        <dbReference type="EMBL" id="KAJ8645923.1"/>
    </source>
</evidence>
<dbReference type="EMBL" id="CM056810">
    <property type="protein sequence ID" value="KAJ8645923.1"/>
    <property type="molecule type" value="Genomic_DNA"/>
</dbReference>
<comment type="caution">
    <text evidence="1">The sequence shown here is derived from an EMBL/GenBank/DDBJ whole genome shotgun (WGS) entry which is preliminary data.</text>
</comment>
<dbReference type="Proteomes" id="UP001234297">
    <property type="component" value="Chromosome 2"/>
</dbReference>
<evidence type="ECO:0000313" key="2">
    <source>
        <dbReference type="Proteomes" id="UP001234297"/>
    </source>
</evidence>